<comment type="caution">
    <text evidence="2">The sequence shown here is derived from an EMBL/GenBank/DDBJ whole genome shotgun (WGS) entry which is preliminary data.</text>
</comment>
<dbReference type="Proteomes" id="UP000600865">
    <property type="component" value="Unassembled WGS sequence"/>
</dbReference>
<evidence type="ECO:0000313" key="3">
    <source>
        <dbReference type="Proteomes" id="UP000600865"/>
    </source>
</evidence>
<keyword evidence="3" id="KW-1185">Reference proteome</keyword>
<name>A0A918NJ67_9PROT</name>
<dbReference type="EMBL" id="BMYV01000002">
    <property type="protein sequence ID" value="GGX71587.1"/>
    <property type="molecule type" value="Genomic_DNA"/>
</dbReference>
<keyword evidence="1" id="KW-0812">Transmembrane</keyword>
<protein>
    <recommendedName>
        <fullName evidence="4">DUF3619 family protein</fullName>
    </recommendedName>
</protein>
<gene>
    <name evidence="2" type="ORF">GCM10011309_22240</name>
</gene>
<dbReference type="RefSeq" id="WP_189585758.1">
    <property type="nucleotide sequence ID" value="NZ_BMYV01000002.1"/>
</dbReference>
<feature type="transmembrane region" description="Helical" evidence="1">
    <location>
        <begin position="43"/>
        <end position="61"/>
    </location>
</feature>
<sequence>MTDLDKLLAENQAPSPRGHLSDRILAAAETAVPANDDISRRPWWAMGGIAAMAVMAALFWAQPDAAIDTDWNQIADASGFSELYDWVEGTDS</sequence>
<accession>A0A918NJ67</accession>
<dbReference type="AlphaFoldDB" id="A0A918NJ67"/>
<keyword evidence="1" id="KW-1133">Transmembrane helix</keyword>
<organism evidence="2 3">
    <name type="scientific">Litorimonas cladophorae</name>
    <dbReference type="NCBI Taxonomy" id="1220491"/>
    <lineage>
        <taxon>Bacteria</taxon>
        <taxon>Pseudomonadati</taxon>
        <taxon>Pseudomonadota</taxon>
        <taxon>Alphaproteobacteria</taxon>
        <taxon>Maricaulales</taxon>
        <taxon>Robiginitomaculaceae</taxon>
    </lineage>
</organism>
<proteinExistence type="predicted"/>
<evidence type="ECO:0000313" key="2">
    <source>
        <dbReference type="EMBL" id="GGX71587.1"/>
    </source>
</evidence>
<evidence type="ECO:0000256" key="1">
    <source>
        <dbReference type="SAM" id="Phobius"/>
    </source>
</evidence>
<evidence type="ECO:0008006" key="4">
    <source>
        <dbReference type="Google" id="ProtNLM"/>
    </source>
</evidence>
<keyword evidence="1" id="KW-0472">Membrane</keyword>
<reference evidence="2 3" key="1">
    <citation type="journal article" date="2014" name="Int. J. Syst. Evol. Microbiol.">
        <title>Complete genome sequence of Corynebacterium casei LMG S-19264T (=DSM 44701T), isolated from a smear-ripened cheese.</title>
        <authorList>
            <consortium name="US DOE Joint Genome Institute (JGI-PGF)"/>
            <person name="Walter F."/>
            <person name="Albersmeier A."/>
            <person name="Kalinowski J."/>
            <person name="Ruckert C."/>
        </authorList>
    </citation>
    <scope>NUCLEOTIDE SEQUENCE [LARGE SCALE GENOMIC DNA]</scope>
    <source>
        <strain evidence="2 3">KCTC 23968</strain>
    </source>
</reference>